<accession>A0A387BGA9</accession>
<dbReference type="EMBL" id="CP032627">
    <property type="protein sequence ID" value="AYG01314.1"/>
    <property type="molecule type" value="Genomic_DNA"/>
</dbReference>
<sequence length="108" mass="12478">MKLTKEQTNYLTKWISRHVDITVSEVQTITRTVSYHYSAFKEEPEEEGFDIFEEQASVSEHEASYRGKKISKGVELFLVGSDNLYNLSLEEVFEELGLNIHEILSEMG</sequence>
<evidence type="ECO:0000313" key="1">
    <source>
        <dbReference type="EMBL" id="AYG01314.1"/>
    </source>
</evidence>
<name>A0A387BGA9_9LACT</name>
<dbReference type="RefSeq" id="WP_120772687.1">
    <property type="nucleotide sequence ID" value="NZ_CP032627.1"/>
</dbReference>
<dbReference type="KEGG" id="lact:D7I46_09530"/>
<evidence type="ECO:0000313" key="2">
    <source>
        <dbReference type="Proteomes" id="UP000269374"/>
    </source>
</evidence>
<keyword evidence="2" id="KW-1185">Reference proteome</keyword>
<reference evidence="1 2" key="1">
    <citation type="submission" date="2018-09" db="EMBL/GenBank/DDBJ databases">
        <title>Genome sequencing of strain 1JSPR-7.</title>
        <authorList>
            <person name="Heo J."/>
            <person name="Kim S.-J."/>
            <person name="Kwon S.-W."/>
        </authorList>
    </citation>
    <scope>NUCLEOTIDE SEQUENCE [LARGE SCALE GENOMIC DNA]</scope>
    <source>
        <strain evidence="1 2">1JSPR-7</strain>
    </source>
</reference>
<organism evidence="1 2">
    <name type="scientific">Lactococcus allomyrinae</name>
    <dbReference type="NCBI Taxonomy" id="2419773"/>
    <lineage>
        <taxon>Bacteria</taxon>
        <taxon>Bacillati</taxon>
        <taxon>Bacillota</taxon>
        <taxon>Bacilli</taxon>
        <taxon>Lactobacillales</taxon>
        <taxon>Streptococcaceae</taxon>
        <taxon>Lactococcus</taxon>
    </lineage>
</organism>
<dbReference type="AlphaFoldDB" id="A0A387BGA9"/>
<proteinExistence type="predicted"/>
<dbReference type="Proteomes" id="UP000269374">
    <property type="component" value="Chromosome"/>
</dbReference>
<protein>
    <submittedName>
        <fullName evidence="1">Uncharacterized protein</fullName>
    </submittedName>
</protein>
<gene>
    <name evidence="1" type="ORF">D7I46_09530</name>
</gene>